<feature type="repeat" description="TPR" evidence="3">
    <location>
        <begin position="725"/>
        <end position="758"/>
    </location>
</feature>
<feature type="transmembrane region" description="Helical" evidence="4">
    <location>
        <begin position="301"/>
        <end position="319"/>
    </location>
</feature>
<dbReference type="SUPFAM" id="SSF48452">
    <property type="entry name" value="TPR-like"/>
    <property type="match status" value="2"/>
</dbReference>
<feature type="repeat" description="TPR" evidence="3">
    <location>
        <begin position="433"/>
        <end position="466"/>
    </location>
</feature>
<dbReference type="Pfam" id="PF00515">
    <property type="entry name" value="TPR_1"/>
    <property type="match status" value="1"/>
</dbReference>
<sequence>MKRNTLLFYFLLIVLAVTAVYSNHFYNGFHFDDSHSIYDNPNIRHIQNIPKFFKDGTTSSILPQNQSYRPVTTTSLAIDYWLSKGYDPFFYHLSTFITFLLQGLLMVIFFNKLFGLSSSNKNITYVALFATAWYLLHPAIAETVNYIIARADVQSTVAVLAGFVLYACSPFCRRTFIYLLPVAVGILAKPPAVMFAPIFFFYTLLFEEKLSLIDIFRRVHLKQLGKAIIKSVPAFVVCAGMYLLVDRMTPKTWEPGGHSPLQYVITQPFVILHYFITFFWPTGLSADSDWGVLNSIKDWRFFAGCLFLLIMISIAFYTSRSSKLRPISFGILWFFIALAPTSSIIPLGEVLNDHRMFFPFVGLVLSVSWALSLLIFELMAKKDSFLAKNPKLLWLPVLAILATCAYGTWKRNNVWHSEKSLWQNVTIKSPKNGRGLMNFGNILVSEGKYAEAENYFGRALQLLPNYSFIYINMGVLKDKQQKFKDAESYFIQGILLGPQYAVHHKLYGKFLYDMRRYREAEVELERSLNLSAGDLETHKFLMETFDRLGEWDNLELLAKGTLQLEPGNTVALGYLEDANKKMNKADLQAEKVKLAPTPEKYLQLSLDYYLAARFDSCIAAAQEAIKLKPDYAAAYNNIGSAYIALEQFDKAIEPLKKALSLEPGFVLAKNNLALAQNHSTGLTYPVKPPTAEEYVNQSLTYYNFKLYDLCIVACECALEQKPDYDLAYNNMCAAYNALGQWDNAIKTGEKGLQINPKNQLLKNNLAQARAGKASSRK</sequence>
<dbReference type="EMBL" id="CP042436">
    <property type="protein sequence ID" value="QEC62174.1"/>
    <property type="molecule type" value="Genomic_DNA"/>
</dbReference>
<evidence type="ECO:0000256" key="3">
    <source>
        <dbReference type="PROSITE-ProRule" id="PRU00339"/>
    </source>
</evidence>
<dbReference type="PANTHER" id="PTHR44227:SF3">
    <property type="entry name" value="PROTEIN O-MANNOSYL-TRANSFERASE TMTC4"/>
    <property type="match status" value="1"/>
</dbReference>
<feature type="transmembrane region" description="Helical" evidence="4">
    <location>
        <begin position="357"/>
        <end position="380"/>
    </location>
</feature>
<feature type="transmembrane region" description="Helical" evidence="4">
    <location>
        <begin position="147"/>
        <end position="169"/>
    </location>
</feature>
<dbReference type="Proteomes" id="UP000321479">
    <property type="component" value="Chromosome"/>
</dbReference>
<keyword evidence="4" id="KW-1133">Transmembrane helix</keyword>
<dbReference type="PROSITE" id="PS50005">
    <property type="entry name" value="TPR"/>
    <property type="match status" value="3"/>
</dbReference>
<feature type="transmembrane region" description="Helical" evidence="4">
    <location>
        <begin position="392"/>
        <end position="409"/>
    </location>
</feature>
<feature type="transmembrane region" description="Helical" evidence="4">
    <location>
        <begin position="261"/>
        <end position="281"/>
    </location>
</feature>
<dbReference type="InterPro" id="IPR011990">
    <property type="entry name" value="TPR-like_helical_dom_sf"/>
</dbReference>
<keyword evidence="6" id="KW-1185">Reference proteome</keyword>
<dbReference type="PANTHER" id="PTHR44227">
    <property type="match status" value="1"/>
</dbReference>
<dbReference type="RefSeq" id="WP_147030751.1">
    <property type="nucleotide sequence ID" value="NZ_CP042436.1"/>
</dbReference>
<dbReference type="KEGG" id="mgin:FRZ54_06110"/>
<feature type="transmembrane region" description="Helical" evidence="4">
    <location>
        <begin position="89"/>
        <end position="110"/>
    </location>
</feature>
<feature type="transmembrane region" description="Helical" evidence="4">
    <location>
        <begin position="176"/>
        <end position="204"/>
    </location>
</feature>
<name>A0A5B8UT47_9SPHI</name>
<dbReference type="Pfam" id="PF13181">
    <property type="entry name" value="TPR_8"/>
    <property type="match status" value="1"/>
</dbReference>
<keyword evidence="4" id="KW-0472">Membrane</keyword>
<accession>A0A5B8UT47</accession>
<feature type="transmembrane region" description="Helical" evidence="4">
    <location>
        <begin position="224"/>
        <end position="245"/>
    </location>
</feature>
<dbReference type="InterPro" id="IPR019734">
    <property type="entry name" value="TPR_rpt"/>
</dbReference>
<feature type="repeat" description="TPR" evidence="3">
    <location>
        <begin position="632"/>
        <end position="665"/>
    </location>
</feature>
<keyword evidence="2 3" id="KW-0802">TPR repeat</keyword>
<dbReference type="PROSITE" id="PS50293">
    <property type="entry name" value="TPR_REGION"/>
    <property type="match status" value="1"/>
</dbReference>
<dbReference type="AlphaFoldDB" id="A0A5B8UT47"/>
<evidence type="ECO:0000256" key="4">
    <source>
        <dbReference type="SAM" id="Phobius"/>
    </source>
</evidence>
<dbReference type="OrthoDB" id="629822at2"/>
<keyword evidence="4" id="KW-0812">Transmembrane</keyword>
<keyword evidence="1" id="KW-0677">Repeat</keyword>
<dbReference type="Gene3D" id="1.25.40.10">
    <property type="entry name" value="Tetratricopeptide repeat domain"/>
    <property type="match status" value="3"/>
</dbReference>
<gene>
    <name evidence="5" type="ORF">FRZ54_06110</name>
</gene>
<dbReference type="SMART" id="SM00028">
    <property type="entry name" value="TPR"/>
    <property type="match status" value="7"/>
</dbReference>
<evidence type="ECO:0000313" key="6">
    <source>
        <dbReference type="Proteomes" id="UP000321479"/>
    </source>
</evidence>
<evidence type="ECO:0000256" key="2">
    <source>
        <dbReference type="ARBA" id="ARBA00022803"/>
    </source>
</evidence>
<evidence type="ECO:0000313" key="5">
    <source>
        <dbReference type="EMBL" id="QEC62174.1"/>
    </source>
</evidence>
<evidence type="ECO:0000256" key="1">
    <source>
        <dbReference type="ARBA" id="ARBA00022737"/>
    </source>
</evidence>
<protein>
    <submittedName>
        <fullName evidence="5">Tetratricopeptide repeat protein</fullName>
    </submittedName>
</protein>
<proteinExistence type="predicted"/>
<feature type="transmembrane region" description="Helical" evidence="4">
    <location>
        <begin position="331"/>
        <end position="351"/>
    </location>
</feature>
<feature type="transmembrane region" description="Helical" evidence="4">
    <location>
        <begin position="122"/>
        <end position="141"/>
    </location>
</feature>
<reference evidence="5 6" key="1">
    <citation type="journal article" date="2017" name="Curr. Microbiol.">
        <title>Mucilaginibacter ginsenosidivorans sp. nov., Isolated from Soil of Ginseng Field.</title>
        <authorList>
            <person name="Kim M.M."/>
            <person name="Siddiqi M.Z."/>
            <person name="Im W.T."/>
        </authorList>
    </citation>
    <scope>NUCLEOTIDE SEQUENCE [LARGE SCALE GENOMIC DNA]</scope>
    <source>
        <strain evidence="5 6">Gsoil 3017</strain>
    </source>
</reference>
<dbReference type="InterPro" id="IPR052346">
    <property type="entry name" value="O-mannosyl-transferase_TMTC"/>
</dbReference>
<organism evidence="5 6">
    <name type="scientific">Mucilaginibacter ginsenosidivorans</name>
    <dbReference type="NCBI Taxonomy" id="398053"/>
    <lineage>
        <taxon>Bacteria</taxon>
        <taxon>Pseudomonadati</taxon>
        <taxon>Bacteroidota</taxon>
        <taxon>Sphingobacteriia</taxon>
        <taxon>Sphingobacteriales</taxon>
        <taxon>Sphingobacteriaceae</taxon>
        <taxon>Mucilaginibacter</taxon>
    </lineage>
</organism>